<dbReference type="InterPro" id="IPR043971">
    <property type="entry name" value="FUZ/MON1/HPS1_longin_2"/>
</dbReference>
<evidence type="ECO:0000256" key="1">
    <source>
        <dbReference type="ARBA" id="ARBA00004380"/>
    </source>
</evidence>
<dbReference type="HOGENOM" id="CLU_025637_0_0_1"/>
<comment type="subcellular location">
    <subcellularLocation>
        <location evidence="4">Endosome</location>
        <location evidence="4">Multivesicular body membrane</location>
        <topology evidence="4">Peripheral membrane protein</topology>
    </subcellularLocation>
    <subcellularLocation>
        <location evidence="1 4">Prevacuolar compartment membrane</location>
        <topology evidence="1 4">Peripheral membrane protein</topology>
    </subcellularLocation>
    <subcellularLocation>
        <location evidence="4">Vacuole membrane</location>
        <topology evidence="4">Peripheral membrane protein</topology>
    </subcellularLocation>
</comment>
<dbReference type="GO" id="GO:0000329">
    <property type="term" value="C:fungal-type vacuole membrane"/>
    <property type="evidence" value="ECO:0007669"/>
    <property type="project" value="TreeGrafter"/>
</dbReference>
<dbReference type="PANTHER" id="PTHR13027:SF7">
    <property type="entry name" value="VACUOLAR FUSION PROTEIN MON1 HOMOLOG"/>
    <property type="match status" value="1"/>
</dbReference>
<dbReference type="PRINTS" id="PR01546">
    <property type="entry name" value="YEAST73DUF"/>
</dbReference>
<dbReference type="OrthoDB" id="272411at2759"/>
<keyword evidence="4" id="KW-0472">Membrane</keyword>
<evidence type="ECO:0000256" key="2">
    <source>
        <dbReference type="ARBA" id="ARBA00008968"/>
    </source>
</evidence>
<evidence type="ECO:0000256" key="4">
    <source>
        <dbReference type="RuleBase" id="RU367048"/>
    </source>
</evidence>
<organism evidence="8 9">
    <name type="scientific">Candida orthopsilosis (strain 90-125)</name>
    <name type="common">Yeast</name>
    <dbReference type="NCBI Taxonomy" id="1136231"/>
    <lineage>
        <taxon>Eukaryota</taxon>
        <taxon>Fungi</taxon>
        <taxon>Dikarya</taxon>
        <taxon>Ascomycota</taxon>
        <taxon>Saccharomycotina</taxon>
        <taxon>Pichiomycetes</taxon>
        <taxon>Debaryomycetaceae</taxon>
        <taxon>Candida/Lodderomyces clade</taxon>
        <taxon>Candida</taxon>
    </lineage>
</organism>
<dbReference type="GO" id="GO:0035658">
    <property type="term" value="C:Mon1-Ccz1 complex"/>
    <property type="evidence" value="ECO:0007669"/>
    <property type="project" value="TreeGrafter"/>
</dbReference>
<dbReference type="GO" id="GO:0006623">
    <property type="term" value="P:protein targeting to vacuole"/>
    <property type="evidence" value="ECO:0007669"/>
    <property type="project" value="UniProtKB-UniRule"/>
</dbReference>
<sequence length="574" mass="66406">MSPNHKLCRSKAINILSRHRLQVLERNHLSPSYLSTKLMEQPHFLKVASKSAASLLSTASVSQPTSTTEATTAINYENVNSEIQSIRNGSPLTQFDNSSIASELHLSEYIEDLPFLPSNIRNTQRSHNDRSYLPLYPNPLGLEEERYYRQCILISKASDEQQFHQKLKQFFIFSTAGKPIYSMNGSDDVVIGYMGILTTIFSTFQEDLHKDFNSIEIGNDVKIVAMNRAPIVLFAITKLSHETEDFLKSQLAILYKYLLSILSRSAIDKHFNNGLNYDLRRILSPLDFANLDDLCLKLTFGLPNDLNFYLSQLFSSRQSLKIRYTLRSKMNKILKTYKDDDLLFTILAKSNVILNYICNRAHNLSDNDLRLLLFIVKSLKNKEEDLWMPLCMPEFNSHGFLYVFVRTWGQKSLILISGNKTSFYKLKELASGIILTAERSQNREFLSSYQRELVTPISSQIPFIVKHFLYINKSLNQFISSEAPHKNRDFVLQLIKYYTQLKNNKSNIQVKDISINYKKLTYMKWENVTGFMITDDVYAFYCIINDDLDSKKLIDVSLSIIKWCKKNQSRLFLQ</sequence>
<dbReference type="GO" id="GO:0006914">
    <property type="term" value="P:autophagy"/>
    <property type="evidence" value="ECO:0007669"/>
    <property type="project" value="UniProtKB-UniRule"/>
</dbReference>
<dbReference type="GO" id="GO:0032585">
    <property type="term" value="C:multivesicular body membrane"/>
    <property type="evidence" value="ECO:0007669"/>
    <property type="project" value="UniProtKB-SubCell"/>
</dbReference>
<comment type="similarity">
    <text evidence="2 4">Belongs to the MON1/SAND family.</text>
</comment>
<dbReference type="Pfam" id="PF19038">
    <property type="entry name" value="Fuz_longin_3"/>
    <property type="match status" value="1"/>
</dbReference>
<reference evidence="8 9" key="1">
    <citation type="journal article" date="2012" name="PLoS ONE">
        <title>Sequence and analysis of the genome of the pathogenic yeast Candida orthopsilosis.</title>
        <authorList>
            <person name="Riccombeni A."/>
            <person name="Vidanes G."/>
            <person name="Proux-Wera E."/>
            <person name="Wolfe K.H."/>
            <person name="Butler G."/>
        </authorList>
    </citation>
    <scope>NUCLEOTIDE SEQUENCE [LARGE SCALE GENOMIC DNA]</scope>
    <source>
        <strain evidence="8 9">Co 90-125</strain>
    </source>
</reference>
<dbReference type="RefSeq" id="XP_003869227.1">
    <property type="nucleotide sequence ID" value="XM_003869178.1"/>
</dbReference>
<comment type="function">
    <text evidence="4">Required for multiple vacuole delivery pathways including the cytoplasm to vacuole transport (Cvt), autophagy, pexophagy and endocytosis.</text>
</comment>
<keyword evidence="4" id="KW-0813">Transport</keyword>
<dbReference type="GeneID" id="14540559"/>
<feature type="domain" description="FUZ/MON1/HPS1 third Longin" evidence="7">
    <location>
        <begin position="465"/>
        <end position="567"/>
    </location>
</feature>
<evidence type="ECO:0000256" key="3">
    <source>
        <dbReference type="ARBA" id="ARBA00018132"/>
    </source>
</evidence>
<name>H8X4Z8_CANO9</name>
<dbReference type="KEGG" id="cot:CORT_0D02430"/>
<accession>H8X4Z8</accession>
<keyword evidence="4" id="KW-0967">Endosome</keyword>
<dbReference type="InterPro" id="IPR004353">
    <property type="entry name" value="Mon1"/>
</dbReference>
<dbReference type="Pfam" id="PF19037">
    <property type="entry name" value="Fuz_longin_2"/>
    <property type="match status" value="1"/>
</dbReference>
<evidence type="ECO:0000313" key="8">
    <source>
        <dbReference type="EMBL" id="CCG23091.1"/>
    </source>
</evidence>
<feature type="domain" description="FUZ/MON1/HPS1 first Longin" evidence="5">
    <location>
        <begin position="168"/>
        <end position="286"/>
    </location>
</feature>
<evidence type="ECO:0000259" key="6">
    <source>
        <dbReference type="Pfam" id="PF19037"/>
    </source>
</evidence>
<dbReference type="InterPro" id="IPR043972">
    <property type="entry name" value="FUZ/MON1/HPS1_longin_1"/>
</dbReference>
<dbReference type="eggNOG" id="KOG0997">
    <property type="taxonomic scope" value="Eukaryota"/>
</dbReference>
<protein>
    <recommendedName>
        <fullName evidence="3 4">Vacuolar fusion protein MON1</fullName>
    </recommendedName>
</protein>
<dbReference type="PANTHER" id="PTHR13027">
    <property type="entry name" value="SAND PROTEIN-RELATED"/>
    <property type="match status" value="1"/>
</dbReference>
<dbReference type="GO" id="GO:0016192">
    <property type="term" value="P:vesicle-mediated transport"/>
    <property type="evidence" value="ECO:0007669"/>
    <property type="project" value="InterPro"/>
</dbReference>
<dbReference type="Proteomes" id="UP000005018">
    <property type="component" value="Chromosome 4"/>
</dbReference>
<keyword evidence="4" id="KW-0653">Protein transport</keyword>
<evidence type="ECO:0000313" key="9">
    <source>
        <dbReference type="Proteomes" id="UP000005018"/>
    </source>
</evidence>
<evidence type="ECO:0000259" key="7">
    <source>
        <dbReference type="Pfam" id="PF19038"/>
    </source>
</evidence>
<gene>
    <name evidence="8" type="ORF">CORT_0D02430</name>
</gene>
<keyword evidence="9" id="KW-1185">Reference proteome</keyword>
<proteinExistence type="inferred from homology"/>
<feature type="domain" description="FUZ/MON1/HPS1 second Longin" evidence="6">
    <location>
        <begin position="341"/>
        <end position="432"/>
    </location>
</feature>
<dbReference type="InterPro" id="IPR043970">
    <property type="entry name" value="FUZ/MON1/HPS1_longin_3"/>
</dbReference>
<evidence type="ECO:0000259" key="5">
    <source>
        <dbReference type="Pfam" id="PF19036"/>
    </source>
</evidence>
<dbReference type="EMBL" id="HE681722">
    <property type="protein sequence ID" value="CCG23091.1"/>
    <property type="molecule type" value="Genomic_DNA"/>
</dbReference>
<dbReference type="Pfam" id="PF19036">
    <property type="entry name" value="Fuz_longin_1"/>
    <property type="match status" value="1"/>
</dbReference>
<keyword evidence="4" id="KW-0072">Autophagy</keyword>
<keyword evidence="4" id="KW-0926">Vacuole</keyword>
<dbReference type="AlphaFoldDB" id="H8X4Z8"/>